<dbReference type="CDD" id="cd15482">
    <property type="entry name" value="Sialidase_non-viral"/>
    <property type="match status" value="1"/>
</dbReference>
<dbReference type="EMBL" id="JALKII010000003">
    <property type="protein sequence ID" value="MCK0537266.1"/>
    <property type="molecule type" value="Genomic_DNA"/>
</dbReference>
<evidence type="ECO:0000313" key="3">
    <source>
        <dbReference type="Proteomes" id="UP001165524"/>
    </source>
</evidence>
<dbReference type="PANTHER" id="PTHR43752:SF2">
    <property type="entry name" value="BNR_ASP-BOX REPEAT FAMILY PROTEIN"/>
    <property type="match status" value="1"/>
</dbReference>
<organism evidence="2 3">
    <name type="scientific">Alcanivorax quisquiliarum</name>
    <dbReference type="NCBI Taxonomy" id="2933565"/>
    <lineage>
        <taxon>Bacteria</taxon>
        <taxon>Pseudomonadati</taxon>
        <taxon>Pseudomonadota</taxon>
        <taxon>Gammaproteobacteria</taxon>
        <taxon>Oceanospirillales</taxon>
        <taxon>Alcanivoracaceae</taxon>
        <taxon>Alcanivorax</taxon>
    </lineage>
</organism>
<comment type="caution">
    <text evidence="2">The sequence shown here is derived from an EMBL/GenBank/DDBJ whole genome shotgun (WGS) entry which is preliminary data.</text>
</comment>
<dbReference type="InterPro" id="IPR036278">
    <property type="entry name" value="Sialidase_sf"/>
</dbReference>
<dbReference type="Proteomes" id="UP001165524">
    <property type="component" value="Unassembled WGS sequence"/>
</dbReference>
<dbReference type="Pfam" id="PF13088">
    <property type="entry name" value="BNR_2"/>
    <property type="match status" value="1"/>
</dbReference>
<feature type="domain" description="Sialidase" evidence="1">
    <location>
        <begin position="76"/>
        <end position="408"/>
    </location>
</feature>
<sequence>MDNFKQKTAHLIVGALLVLGYFASLPAHVWEPEPAFAVPAPAIHAPRSGDAWALNFASDGTTLQTHAASMAELPDGRIRAFWFAGSREGAADVAIHSSVFDPVTGVWSDEHVLLTRAQVSEGLGRYVRKLGNVVPVVDDDGRLRLYMVVVSFGGWAASRLAVAESMDDGKSWHISDGLVTSPFFNLSTLVKAPPIHFSDGSIGLPVYHELAAKFGEVLRLDEDNRILQRSRIGRLRESLQPLVLVDSPAHAVAFLRNANNSRPGILWRSDTDDTGQSWSALSDGQLPNPGSAVGGVRLGDGHWLLVANNNAIERDDLYILETRDHGQSWRPVHIMHDDADLREQAVSVDNFRSLVRTRMTSIGAGPITEEQHARVMKAAIRNNCRGERCLSQFDYPYVIRTRSGDIHIVYSWKKSLIAHAWWRADGQPSGVDQRQARLEAAQ</sequence>
<name>A0ABT0E642_9GAMM</name>
<dbReference type="Gene3D" id="2.120.10.10">
    <property type="match status" value="1"/>
</dbReference>
<keyword evidence="3" id="KW-1185">Reference proteome</keyword>
<gene>
    <name evidence="2" type="ORF">MU846_06035</name>
</gene>
<dbReference type="RefSeq" id="WP_246950309.1">
    <property type="nucleotide sequence ID" value="NZ_JALKII010000003.1"/>
</dbReference>
<evidence type="ECO:0000259" key="1">
    <source>
        <dbReference type="Pfam" id="PF13088"/>
    </source>
</evidence>
<protein>
    <submittedName>
        <fullName evidence="2">Exo-alpha-sialidase</fullName>
    </submittedName>
</protein>
<reference evidence="2" key="1">
    <citation type="submission" date="2022-04" db="EMBL/GenBank/DDBJ databases">
        <title>Alcanivorax sp. CY1518 draft genome sequence.</title>
        <authorList>
            <person name="Zhao G."/>
            <person name="An M."/>
        </authorList>
    </citation>
    <scope>NUCLEOTIDE SEQUENCE</scope>
    <source>
        <strain evidence="2">CY1518</strain>
    </source>
</reference>
<dbReference type="SUPFAM" id="SSF50939">
    <property type="entry name" value="Sialidases"/>
    <property type="match status" value="1"/>
</dbReference>
<evidence type="ECO:0000313" key="2">
    <source>
        <dbReference type="EMBL" id="MCK0537266.1"/>
    </source>
</evidence>
<accession>A0ABT0E642</accession>
<proteinExistence type="predicted"/>
<dbReference type="PANTHER" id="PTHR43752">
    <property type="entry name" value="BNR/ASP-BOX REPEAT FAMILY PROTEIN"/>
    <property type="match status" value="1"/>
</dbReference>
<dbReference type="InterPro" id="IPR011040">
    <property type="entry name" value="Sialidase"/>
</dbReference>